<keyword evidence="3" id="KW-1185">Reference proteome</keyword>
<name>A0A9J5XKG0_SOLCO</name>
<organism evidence="2 3">
    <name type="scientific">Solanum commersonii</name>
    <name type="common">Commerson's wild potato</name>
    <name type="synonym">Commerson's nightshade</name>
    <dbReference type="NCBI Taxonomy" id="4109"/>
    <lineage>
        <taxon>Eukaryota</taxon>
        <taxon>Viridiplantae</taxon>
        <taxon>Streptophyta</taxon>
        <taxon>Embryophyta</taxon>
        <taxon>Tracheophyta</taxon>
        <taxon>Spermatophyta</taxon>
        <taxon>Magnoliopsida</taxon>
        <taxon>eudicotyledons</taxon>
        <taxon>Gunneridae</taxon>
        <taxon>Pentapetalae</taxon>
        <taxon>asterids</taxon>
        <taxon>lamiids</taxon>
        <taxon>Solanales</taxon>
        <taxon>Solanaceae</taxon>
        <taxon>Solanoideae</taxon>
        <taxon>Solaneae</taxon>
        <taxon>Solanum</taxon>
    </lineage>
</organism>
<gene>
    <name evidence="2" type="ORF">H5410_047930</name>
</gene>
<accession>A0A9J5XKG0</accession>
<comment type="caution">
    <text evidence="2">The sequence shown here is derived from an EMBL/GenBank/DDBJ whole genome shotgun (WGS) entry which is preliminary data.</text>
</comment>
<dbReference type="EMBL" id="JACXVP010000009">
    <property type="protein sequence ID" value="KAG5587496.1"/>
    <property type="molecule type" value="Genomic_DNA"/>
</dbReference>
<evidence type="ECO:0000313" key="3">
    <source>
        <dbReference type="Proteomes" id="UP000824120"/>
    </source>
</evidence>
<feature type="region of interest" description="Disordered" evidence="1">
    <location>
        <begin position="1"/>
        <end position="31"/>
    </location>
</feature>
<dbReference type="Proteomes" id="UP000824120">
    <property type="component" value="Chromosome 9"/>
</dbReference>
<proteinExistence type="predicted"/>
<evidence type="ECO:0000313" key="2">
    <source>
        <dbReference type="EMBL" id="KAG5587496.1"/>
    </source>
</evidence>
<evidence type="ECO:0000256" key="1">
    <source>
        <dbReference type="SAM" id="MobiDB-lite"/>
    </source>
</evidence>
<feature type="compositionally biased region" description="Basic residues" evidence="1">
    <location>
        <begin position="8"/>
        <end position="24"/>
    </location>
</feature>
<dbReference type="OrthoDB" id="1327035at2759"/>
<protein>
    <submittedName>
        <fullName evidence="2">Uncharacterized protein</fullName>
    </submittedName>
</protein>
<dbReference type="AlphaFoldDB" id="A0A9J5XKG0"/>
<sequence length="198" mass="22746">MASPTVSSKKRASTSKQKASKKPRPLASGSLSQADMQRFWGIKQKHKYDNFKSRSIVPSRVVNLNQLKDSHCLRQFDSSMRIFAYLLIAVEDKWVKKDSVKTMDETPKLTKNYVDSAAILLQDNDELKTRLLAVERGLETLHDNVEKIFRLQKDTSTDVEIERNESLNLRNQNHYTDGLNPANNSIKHTLIDKEKSRD</sequence>
<reference evidence="2 3" key="1">
    <citation type="submission" date="2020-09" db="EMBL/GenBank/DDBJ databases">
        <title>De no assembly of potato wild relative species, Solanum commersonii.</title>
        <authorList>
            <person name="Cho K."/>
        </authorList>
    </citation>
    <scope>NUCLEOTIDE SEQUENCE [LARGE SCALE GENOMIC DNA]</scope>
    <source>
        <strain evidence="2">LZ3.2</strain>
        <tissue evidence="2">Leaf</tissue>
    </source>
</reference>